<dbReference type="AlphaFoldDB" id="A0A1L4BTN7"/>
<evidence type="ECO:0000256" key="1">
    <source>
        <dbReference type="SAM" id="SignalP"/>
    </source>
</evidence>
<feature type="signal peptide" evidence="1">
    <location>
        <begin position="1"/>
        <end position="24"/>
    </location>
</feature>
<dbReference type="RefSeq" id="WP_072712932.1">
    <property type="nucleotide sequence ID" value="NZ_CP016796.1"/>
</dbReference>
<keyword evidence="3" id="KW-1185">Reference proteome</keyword>
<keyword evidence="1" id="KW-0732">Signal</keyword>
<organism evidence="2 3">
    <name type="scientific">Francisella uliginis</name>
    <dbReference type="NCBI Taxonomy" id="573570"/>
    <lineage>
        <taxon>Bacteria</taxon>
        <taxon>Pseudomonadati</taxon>
        <taxon>Pseudomonadota</taxon>
        <taxon>Gammaproteobacteria</taxon>
        <taxon>Thiotrichales</taxon>
        <taxon>Francisellaceae</taxon>
        <taxon>Francisella</taxon>
    </lineage>
</organism>
<protein>
    <recommendedName>
        <fullName evidence="4">DUF4251 domain-containing protein</fullName>
    </recommendedName>
</protein>
<evidence type="ECO:0000313" key="2">
    <source>
        <dbReference type="EMBL" id="API87211.1"/>
    </source>
</evidence>
<name>A0A1L4BTN7_9GAMM</name>
<dbReference type="InterPro" id="IPR038706">
    <property type="entry name" value="Type_VI_SciN-like_sf"/>
</dbReference>
<dbReference type="KEGG" id="frx:F7310_07480"/>
<feature type="chain" id="PRO_5012137173" description="DUF4251 domain-containing protein" evidence="1">
    <location>
        <begin position="25"/>
        <end position="178"/>
    </location>
</feature>
<dbReference type="PROSITE" id="PS51257">
    <property type="entry name" value="PROKAR_LIPOPROTEIN"/>
    <property type="match status" value="1"/>
</dbReference>
<accession>A0A1L4BTN7</accession>
<sequence length="178" mass="20348">MIRKILNKSVVLLLVLLLSSCATTQNQWPYKKDGIVLNISSEKTLNVYNGYNHSLTLGVLQTSTRNKYTELMNSEKGLSYLLSNEMKDKTETGFDRIFIEPNTTNKEVTLDRRENTQYIYLIFGYADTNQKANTQVITIPADKTSDDLVINMKLGSDAPKNIEYSQDGTFVRWVKKTF</sequence>
<evidence type="ECO:0008006" key="4">
    <source>
        <dbReference type="Google" id="ProtNLM"/>
    </source>
</evidence>
<reference evidence="2 3" key="1">
    <citation type="journal article" date="2016" name="Appl. Environ. Microbiol.">
        <title>Whole genome relationships among Francisella bacteria of diverse origin define new species and provide specific regions for detection.</title>
        <authorList>
            <person name="Challacombe J.F."/>
            <person name="Petersen J.M."/>
            <person name="Gallegos-Graves V."/>
            <person name="Hodge D."/>
            <person name="Pillai S."/>
            <person name="Kuske C.R."/>
        </authorList>
    </citation>
    <scope>NUCLEOTIDE SEQUENCE [LARGE SCALE GENOMIC DNA]</scope>
    <source>
        <strain evidence="3">TX07-7310</strain>
    </source>
</reference>
<evidence type="ECO:0000313" key="3">
    <source>
        <dbReference type="Proteomes" id="UP000184222"/>
    </source>
</evidence>
<dbReference type="Proteomes" id="UP000184222">
    <property type="component" value="Chromosome"/>
</dbReference>
<dbReference type="STRING" id="573570.F7310_07480"/>
<proteinExistence type="predicted"/>
<dbReference type="EMBL" id="CP016796">
    <property type="protein sequence ID" value="API87211.1"/>
    <property type="molecule type" value="Genomic_DNA"/>
</dbReference>
<dbReference type="OrthoDB" id="6117698at2"/>
<gene>
    <name evidence="2" type="ORF">F7310_07480</name>
</gene>
<dbReference type="Gene3D" id="2.60.40.4150">
    <property type="entry name" value="Type VI secretion system, lipoprotein SciN"/>
    <property type="match status" value="1"/>
</dbReference>